<feature type="transmembrane region" description="Helical" evidence="1">
    <location>
        <begin position="85"/>
        <end position="103"/>
    </location>
</feature>
<evidence type="ECO:0000313" key="3">
    <source>
        <dbReference type="Proteomes" id="UP001497516"/>
    </source>
</evidence>
<proteinExistence type="predicted"/>
<evidence type="ECO:0000256" key="1">
    <source>
        <dbReference type="SAM" id="Phobius"/>
    </source>
</evidence>
<protein>
    <submittedName>
        <fullName evidence="2">Uncharacterized protein</fullName>
    </submittedName>
</protein>
<accession>A0AAV2E240</accession>
<keyword evidence="3" id="KW-1185">Reference proteome</keyword>
<evidence type="ECO:0000313" key="2">
    <source>
        <dbReference type="EMBL" id="CAL1379610.1"/>
    </source>
</evidence>
<dbReference type="Proteomes" id="UP001497516">
    <property type="component" value="Chromosome 3"/>
</dbReference>
<organism evidence="2 3">
    <name type="scientific">Linum trigynum</name>
    <dbReference type="NCBI Taxonomy" id="586398"/>
    <lineage>
        <taxon>Eukaryota</taxon>
        <taxon>Viridiplantae</taxon>
        <taxon>Streptophyta</taxon>
        <taxon>Embryophyta</taxon>
        <taxon>Tracheophyta</taxon>
        <taxon>Spermatophyta</taxon>
        <taxon>Magnoliopsida</taxon>
        <taxon>eudicotyledons</taxon>
        <taxon>Gunneridae</taxon>
        <taxon>Pentapetalae</taxon>
        <taxon>rosids</taxon>
        <taxon>fabids</taxon>
        <taxon>Malpighiales</taxon>
        <taxon>Linaceae</taxon>
        <taxon>Linum</taxon>
    </lineage>
</organism>
<reference evidence="2 3" key="1">
    <citation type="submission" date="2024-04" db="EMBL/GenBank/DDBJ databases">
        <authorList>
            <person name="Fracassetti M."/>
        </authorList>
    </citation>
    <scope>NUCLEOTIDE SEQUENCE [LARGE SCALE GENOMIC DNA]</scope>
</reference>
<dbReference type="AlphaFoldDB" id="A0AAV2E240"/>
<gene>
    <name evidence="2" type="ORF">LTRI10_LOCUS21120</name>
</gene>
<keyword evidence="1" id="KW-0812">Transmembrane</keyword>
<keyword evidence="1" id="KW-0472">Membrane</keyword>
<keyword evidence="1" id="KW-1133">Transmembrane helix</keyword>
<dbReference type="EMBL" id="OZ034816">
    <property type="protein sequence ID" value="CAL1379610.1"/>
    <property type="molecule type" value="Genomic_DNA"/>
</dbReference>
<name>A0AAV2E240_9ROSI</name>
<sequence>MATNTSHIIDLEAQMAAVQLKLYSEDQDLKDAIAALAASTKDHIDALTVTFAHSREKSSVHSRLTLSLTFPIINTFVLNIDDRQFLIITLAWSFATSLVWILMCG</sequence>